<dbReference type="Pfam" id="PF00072">
    <property type="entry name" value="Response_reg"/>
    <property type="match status" value="1"/>
</dbReference>
<keyword evidence="2" id="KW-0805">Transcription regulation</keyword>
<gene>
    <name evidence="6" type="ORF">DLJ53_23730</name>
</gene>
<comment type="caution">
    <text evidence="6">The sequence shown here is derived from an EMBL/GenBank/DDBJ whole genome shotgun (WGS) entry which is preliminary data.</text>
</comment>
<dbReference type="InterPro" id="IPR001789">
    <property type="entry name" value="Sig_transdc_resp-reg_receiver"/>
</dbReference>
<evidence type="ECO:0000313" key="7">
    <source>
        <dbReference type="Proteomes" id="UP000249590"/>
    </source>
</evidence>
<accession>A0A8B2NJ10</accession>
<proteinExistence type="predicted"/>
<dbReference type="AlphaFoldDB" id="A0A8B2NJ10"/>
<keyword evidence="1 4" id="KW-0597">Phosphoprotein</keyword>
<dbReference type="RefSeq" id="WP_111349810.1">
    <property type="nucleotide sequence ID" value="NZ_JAIWKD010000006.1"/>
</dbReference>
<keyword evidence="7" id="KW-1185">Reference proteome</keyword>
<evidence type="ECO:0000259" key="5">
    <source>
        <dbReference type="PROSITE" id="PS50110"/>
    </source>
</evidence>
<keyword evidence="3" id="KW-0804">Transcription</keyword>
<dbReference type="SUPFAM" id="SSF52172">
    <property type="entry name" value="CheY-like"/>
    <property type="match status" value="1"/>
</dbReference>
<evidence type="ECO:0000313" key="6">
    <source>
        <dbReference type="EMBL" id="RAH99524.1"/>
    </source>
</evidence>
<dbReference type="OrthoDB" id="9801602at2"/>
<sequence length="116" mass="12417">MRVLVVEDEPHIAEAVTFLLEREGHQVTVVASGADAGAAVGGCDLLVLDIMLPGRSGFDIARDVLALAQRPKICVLTAKGQKEDRERMLKMGVDAFVSKPFSNSELMETVRGLAAP</sequence>
<dbReference type="Gene3D" id="3.40.50.2300">
    <property type="match status" value="1"/>
</dbReference>
<evidence type="ECO:0000256" key="1">
    <source>
        <dbReference type="ARBA" id="ARBA00022553"/>
    </source>
</evidence>
<dbReference type="PANTHER" id="PTHR44591:SF3">
    <property type="entry name" value="RESPONSE REGULATORY DOMAIN-CONTAINING PROTEIN"/>
    <property type="match status" value="1"/>
</dbReference>
<dbReference type="InterPro" id="IPR011006">
    <property type="entry name" value="CheY-like_superfamily"/>
</dbReference>
<dbReference type="GO" id="GO:0000160">
    <property type="term" value="P:phosphorelay signal transduction system"/>
    <property type="evidence" value="ECO:0007669"/>
    <property type="project" value="InterPro"/>
</dbReference>
<dbReference type="PANTHER" id="PTHR44591">
    <property type="entry name" value="STRESS RESPONSE REGULATOR PROTEIN 1"/>
    <property type="match status" value="1"/>
</dbReference>
<dbReference type="EMBL" id="QHHQ01000005">
    <property type="protein sequence ID" value="RAH99524.1"/>
    <property type="molecule type" value="Genomic_DNA"/>
</dbReference>
<evidence type="ECO:0000256" key="4">
    <source>
        <dbReference type="PROSITE-ProRule" id="PRU00169"/>
    </source>
</evidence>
<feature type="modified residue" description="4-aspartylphosphate" evidence="4">
    <location>
        <position position="49"/>
    </location>
</feature>
<name>A0A8B2NJ10_9HYPH</name>
<protein>
    <submittedName>
        <fullName evidence="6">Two-component system response regulator</fullName>
    </submittedName>
</protein>
<dbReference type="PROSITE" id="PS50110">
    <property type="entry name" value="RESPONSE_REGULATORY"/>
    <property type="match status" value="1"/>
</dbReference>
<dbReference type="InterPro" id="IPR050595">
    <property type="entry name" value="Bact_response_regulator"/>
</dbReference>
<evidence type="ECO:0000256" key="2">
    <source>
        <dbReference type="ARBA" id="ARBA00023015"/>
    </source>
</evidence>
<dbReference type="CDD" id="cd17574">
    <property type="entry name" value="REC_OmpR"/>
    <property type="match status" value="1"/>
</dbReference>
<feature type="domain" description="Response regulatory" evidence="5">
    <location>
        <begin position="2"/>
        <end position="114"/>
    </location>
</feature>
<evidence type="ECO:0000256" key="3">
    <source>
        <dbReference type="ARBA" id="ARBA00023163"/>
    </source>
</evidence>
<organism evidence="6 7">
    <name type="scientific">Acuticoccus sediminis</name>
    <dbReference type="NCBI Taxonomy" id="2184697"/>
    <lineage>
        <taxon>Bacteria</taxon>
        <taxon>Pseudomonadati</taxon>
        <taxon>Pseudomonadota</taxon>
        <taxon>Alphaproteobacteria</taxon>
        <taxon>Hyphomicrobiales</taxon>
        <taxon>Amorphaceae</taxon>
        <taxon>Acuticoccus</taxon>
    </lineage>
</organism>
<dbReference type="SMART" id="SM00448">
    <property type="entry name" value="REC"/>
    <property type="match status" value="1"/>
</dbReference>
<dbReference type="Proteomes" id="UP000249590">
    <property type="component" value="Unassembled WGS sequence"/>
</dbReference>
<reference evidence="6 7" key="1">
    <citation type="submission" date="2018-05" db="EMBL/GenBank/DDBJ databases">
        <title>Acuticoccus sediminis sp. nov., isolated from deep-sea sediment of Indian Ocean.</title>
        <authorList>
            <person name="Liu X."/>
            <person name="Lai Q."/>
            <person name="Du Y."/>
            <person name="Sun F."/>
            <person name="Zhang X."/>
            <person name="Wang S."/>
            <person name="Shao Z."/>
        </authorList>
    </citation>
    <scope>NUCLEOTIDE SEQUENCE [LARGE SCALE GENOMIC DNA]</scope>
    <source>
        <strain evidence="6 7">PTG4-2</strain>
    </source>
</reference>